<evidence type="ECO:0000256" key="13">
    <source>
        <dbReference type="ARBA" id="ARBA00030926"/>
    </source>
</evidence>
<dbReference type="Gene3D" id="3.20.20.70">
    <property type="entry name" value="Aldolase class I"/>
    <property type="match status" value="1"/>
</dbReference>
<dbReference type="SMART" id="SM00729">
    <property type="entry name" value="Elp3"/>
    <property type="match status" value="1"/>
</dbReference>
<sequence>MTTTLNLDRHPCFNVEVKGKCGRVHLPVAPQCNIKCNYCNRKYDCVNESRPGVTSAVLSPVQAVEYMEKVLEKEPRITVAGIAGPGDPFANAFETVETMRLIREKFPEMLLCLATNGLNLAPYVDELARIGVSHVTVTVNAVDPEIGQKIYSWVRDGKVIYRGLRAAELLLERQLEAIKALKAKGMVVKVNTIVMPGINDHHIEEVAKKMAEIEVDVLNCMPLYPNADTVFESVHEPSREQMVEIRKKAEEYLPQMRHCTRCRADAVGLLGEDKSDAFRGCLSACATSLPSSEARPYVAVATIEGLLVNQHLGEAARFQIWKKSEEGFEKVAERKAPPSGGGPKRWEELARVLQDCRAVLVSGIGEHPRKILTKTGVLPVEMSGFIEMGLEAVFNGRNLSEFKVRRSGGCTKGQGCQGDGSGC</sequence>
<evidence type="ECO:0000256" key="9">
    <source>
        <dbReference type="ARBA" id="ARBA00023004"/>
    </source>
</evidence>
<dbReference type="Pfam" id="PF04055">
    <property type="entry name" value="Radical_SAM"/>
    <property type="match status" value="1"/>
</dbReference>
<dbReference type="SFLD" id="SFLDF00281">
    <property type="entry name" value="FeMo_cofactor_biosynthesis_pro"/>
    <property type="match status" value="1"/>
</dbReference>
<evidence type="ECO:0000313" key="17">
    <source>
        <dbReference type="Proteomes" id="UP001144372"/>
    </source>
</evidence>
<name>A0A9W6FTM8_9BACT</name>
<keyword evidence="7" id="KW-0949">S-adenosyl-L-methionine</keyword>
<dbReference type="SFLD" id="SFLDG01067">
    <property type="entry name" value="SPASM/twitch_domain_containing"/>
    <property type="match status" value="1"/>
</dbReference>
<evidence type="ECO:0000256" key="8">
    <source>
        <dbReference type="ARBA" id="ARBA00022723"/>
    </source>
</evidence>
<keyword evidence="6" id="KW-0004">4Fe-4S</keyword>
<protein>
    <recommendedName>
        <fullName evidence="5">FeMo cofactor biosynthesis protein NifB</fullName>
    </recommendedName>
    <alternativeName>
        <fullName evidence="14">Nitrogenase cofactor maturase NifB</fullName>
    </alternativeName>
    <alternativeName>
        <fullName evidence="13">Radical SAM assemblase NifB</fullName>
    </alternativeName>
</protein>
<dbReference type="InterPro" id="IPR036105">
    <property type="entry name" value="DiNase_FeMo-co_biosyn_sf"/>
</dbReference>
<dbReference type="GO" id="GO:0051539">
    <property type="term" value="F:4 iron, 4 sulfur cluster binding"/>
    <property type="evidence" value="ECO:0007669"/>
    <property type="project" value="UniProtKB-KW"/>
</dbReference>
<evidence type="ECO:0000256" key="6">
    <source>
        <dbReference type="ARBA" id="ARBA00022485"/>
    </source>
</evidence>
<evidence type="ECO:0000256" key="1">
    <source>
        <dbReference type="ARBA" id="ARBA00001966"/>
    </source>
</evidence>
<dbReference type="NCBIfam" id="TIGR01290">
    <property type="entry name" value="nifB"/>
    <property type="match status" value="1"/>
</dbReference>
<dbReference type="GO" id="GO:0016829">
    <property type="term" value="F:lyase activity"/>
    <property type="evidence" value="ECO:0007669"/>
    <property type="project" value="UniProtKB-KW"/>
</dbReference>
<evidence type="ECO:0000256" key="4">
    <source>
        <dbReference type="ARBA" id="ARBA00006804"/>
    </source>
</evidence>
<dbReference type="SFLD" id="SFLDS00029">
    <property type="entry name" value="Radical_SAM"/>
    <property type="match status" value="1"/>
</dbReference>
<dbReference type="GO" id="GO:0046872">
    <property type="term" value="F:metal ion binding"/>
    <property type="evidence" value="ECO:0007669"/>
    <property type="project" value="UniProtKB-KW"/>
</dbReference>
<comment type="caution">
    <text evidence="16">The sequence shown here is derived from an EMBL/GenBank/DDBJ whole genome shotgun (WGS) entry which is preliminary data.</text>
</comment>
<keyword evidence="10" id="KW-0411">Iron-sulfur</keyword>
<evidence type="ECO:0000256" key="2">
    <source>
        <dbReference type="ARBA" id="ARBA00003522"/>
    </source>
</evidence>
<evidence type="ECO:0000256" key="3">
    <source>
        <dbReference type="ARBA" id="ARBA00005155"/>
    </source>
</evidence>
<evidence type="ECO:0000256" key="12">
    <source>
        <dbReference type="ARBA" id="ARBA00023239"/>
    </source>
</evidence>
<keyword evidence="11" id="KW-0535">Nitrogen fixation</keyword>
<organism evidence="16 17">
    <name type="scientific">Desulforhabdus amnigena</name>
    <dbReference type="NCBI Taxonomy" id="40218"/>
    <lineage>
        <taxon>Bacteria</taxon>
        <taxon>Pseudomonadati</taxon>
        <taxon>Thermodesulfobacteriota</taxon>
        <taxon>Syntrophobacteria</taxon>
        <taxon>Syntrophobacterales</taxon>
        <taxon>Syntrophobacteraceae</taxon>
        <taxon>Desulforhabdus</taxon>
    </lineage>
</organism>
<gene>
    <name evidence="16" type="primary">nifB</name>
    <name evidence="16" type="ORF">DAMNIGENAA_11140</name>
</gene>
<dbReference type="EMBL" id="BSDR01000001">
    <property type="protein sequence ID" value="GLI33681.1"/>
    <property type="molecule type" value="Genomic_DNA"/>
</dbReference>
<evidence type="ECO:0000313" key="16">
    <source>
        <dbReference type="EMBL" id="GLI33681.1"/>
    </source>
</evidence>
<comment type="similarity">
    <text evidence="4">Belongs to the radical SAM superfamily. NifB family.</text>
</comment>
<dbReference type="PANTHER" id="PTHR43787:SF13">
    <property type="entry name" value="FEMO COFACTOR BIOSYNTHESIS PROTEIN NIFB"/>
    <property type="match status" value="1"/>
</dbReference>
<dbReference type="CDD" id="cd01335">
    <property type="entry name" value="Radical_SAM"/>
    <property type="match status" value="1"/>
</dbReference>
<comment type="function">
    <text evidence="2">Involved in the biosynthesis of the iron-molybdenum cofactor (FeMo-co or M-cluster) found in the dinitrogenase enzyme of the nitrogenase complex in nitrogen-fixing microorganisms. NifB catalyzes the crucial step of radical SAM-dependent carbide insertion that occurs concomitant with the insertion of a 9th sulfur and the rearrangement/coupling of two [4Fe-4S] clusters into a [8Fe-9S-C] cluster, the precursor to the M-cluster.</text>
</comment>
<evidence type="ECO:0000256" key="10">
    <source>
        <dbReference type="ARBA" id="ARBA00023014"/>
    </source>
</evidence>
<dbReference type="InterPro" id="IPR013785">
    <property type="entry name" value="Aldolase_TIM"/>
</dbReference>
<dbReference type="InterPro" id="IPR058240">
    <property type="entry name" value="rSAM_sf"/>
</dbReference>
<keyword evidence="12" id="KW-0456">Lyase</keyword>
<comment type="pathway">
    <text evidence="3">Cofactor biosynthesis; Fe-Mo cofactor biosynthesis.</text>
</comment>
<dbReference type="PANTHER" id="PTHR43787">
    <property type="entry name" value="FEMO COFACTOR BIOSYNTHESIS PROTEIN NIFB-RELATED"/>
    <property type="match status" value="1"/>
</dbReference>
<evidence type="ECO:0000256" key="11">
    <source>
        <dbReference type="ARBA" id="ARBA00023231"/>
    </source>
</evidence>
<evidence type="ECO:0000259" key="15">
    <source>
        <dbReference type="PROSITE" id="PS51918"/>
    </source>
</evidence>
<dbReference type="InterPro" id="IPR003731">
    <property type="entry name" value="Di-Nase_FeMo-co_biosynth"/>
</dbReference>
<dbReference type="Proteomes" id="UP001144372">
    <property type="component" value="Unassembled WGS sequence"/>
</dbReference>
<dbReference type="Gene3D" id="3.30.420.130">
    <property type="entry name" value="Dinitrogenase iron-molybdenum cofactor biosynthesis domain"/>
    <property type="match status" value="1"/>
</dbReference>
<evidence type="ECO:0000256" key="7">
    <source>
        <dbReference type="ARBA" id="ARBA00022691"/>
    </source>
</evidence>
<dbReference type="SUPFAM" id="SSF53146">
    <property type="entry name" value="Nitrogenase accessory factor-like"/>
    <property type="match status" value="1"/>
</dbReference>
<dbReference type="AlphaFoldDB" id="A0A9W6FTM8"/>
<comment type="cofactor">
    <cofactor evidence="1">
        <name>[4Fe-4S] cluster</name>
        <dbReference type="ChEBI" id="CHEBI:49883"/>
    </cofactor>
</comment>
<dbReference type="SFLD" id="SFLDG01068">
    <property type="entry name" value="FeMo_cofactor_biosynthesis_pro"/>
    <property type="match status" value="1"/>
</dbReference>
<keyword evidence="8" id="KW-0479">Metal-binding</keyword>
<dbReference type="PROSITE" id="PS51918">
    <property type="entry name" value="RADICAL_SAM"/>
    <property type="match status" value="1"/>
</dbReference>
<keyword evidence="9" id="KW-0408">Iron</keyword>
<feature type="domain" description="Radical SAM core" evidence="15">
    <location>
        <begin position="18"/>
        <end position="263"/>
    </location>
</feature>
<dbReference type="RefSeq" id="WP_281792819.1">
    <property type="nucleotide sequence ID" value="NZ_BSDR01000001.1"/>
</dbReference>
<accession>A0A9W6FTM8</accession>
<reference evidence="16" key="1">
    <citation type="submission" date="2022-12" db="EMBL/GenBank/DDBJ databases">
        <title>Reference genome sequencing for broad-spectrum identification of bacterial and archaeal isolates by mass spectrometry.</title>
        <authorList>
            <person name="Sekiguchi Y."/>
            <person name="Tourlousse D.M."/>
        </authorList>
    </citation>
    <scope>NUCLEOTIDE SEQUENCE</scope>
    <source>
        <strain evidence="16">ASRB1</strain>
    </source>
</reference>
<evidence type="ECO:0000256" key="14">
    <source>
        <dbReference type="ARBA" id="ARBA00032102"/>
    </source>
</evidence>
<keyword evidence="17" id="KW-1185">Reference proteome</keyword>
<dbReference type="InterPro" id="IPR005980">
    <property type="entry name" value="Nase_CF_NifB"/>
</dbReference>
<dbReference type="InterPro" id="IPR007197">
    <property type="entry name" value="rSAM"/>
</dbReference>
<proteinExistence type="inferred from homology"/>
<dbReference type="InterPro" id="IPR006638">
    <property type="entry name" value="Elp3/MiaA/NifB-like_rSAM"/>
</dbReference>
<dbReference type="SUPFAM" id="SSF102114">
    <property type="entry name" value="Radical SAM enzymes"/>
    <property type="match status" value="1"/>
</dbReference>
<dbReference type="Pfam" id="PF02579">
    <property type="entry name" value="Nitro_FeMo-Co"/>
    <property type="match status" value="1"/>
</dbReference>
<evidence type="ECO:0000256" key="5">
    <source>
        <dbReference type="ARBA" id="ARBA00021702"/>
    </source>
</evidence>